<reference evidence="5 6" key="2">
    <citation type="submission" date="2008-11" db="EMBL/GenBank/DDBJ databases">
        <authorList>
            <person name="Fulton L."/>
            <person name="Clifton S."/>
            <person name="Fulton B."/>
            <person name="Xu J."/>
            <person name="Minx P."/>
            <person name="Pepin K.H."/>
            <person name="Johnson M."/>
            <person name="Bhonagiri V."/>
            <person name="Nash W.E."/>
            <person name="Mardis E.R."/>
            <person name="Wilson R.K."/>
        </authorList>
    </citation>
    <scope>NUCLEOTIDE SEQUENCE [LARGE SCALE GENOMIC DNA]</scope>
    <source>
        <strain evidence="5 6">ATCC 43243</strain>
    </source>
</reference>
<dbReference type="AlphaFoldDB" id="B7AQ06"/>
<keyword evidence="6" id="KW-1185">Reference proteome</keyword>
<dbReference type="CDD" id="cd02696">
    <property type="entry name" value="MurNAc-LAA"/>
    <property type="match status" value="1"/>
</dbReference>
<dbReference type="STRING" id="483218.BACPEC_00762"/>
<gene>
    <name evidence="5" type="ORF">BACPEC_00762</name>
</gene>
<evidence type="ECO:0000313" key="6">
    <source>
        <dbReference type="Proteomes" id="UP000003136"/>
    </source>
</evidence>
<feature type="region of interest" description="Disordered" evidence="2">
    <location>
        <begin position="1"/>
        <end position="32"/>
    </location>
</feature>
<evidence type="ECO:0000256" key="2">
    <source>
        <dbReference type="SAM" id="MobiDB-lite"/>
    </source>
</evidence>
<dbReference type="Pfam" id="PF01520">
    <property type="entry name" value="Amidase_3"/>
    <property type="match status" value="1"/>
</dbReference>
<dbReference type="InterPro" id="IPR050695">
    <property type="entry name" value="N-acetylmuramoyl_amidase_3"/>
</dbReference>
<dbReference type="HOGENOM" id="CLU_751548_0_0_9"/>
<keyword evidence="1" id="KW-0378">Hydrolase</keyword>
<dbReference type="GO" id="GO:0009253">
    <property type="term" value="P:peptidoglycan catabolic process"/>
    <property type="evidence" value="ECO:0007669"/>
    <property type="project" value="InterPro"/>
</dbReference>
<keyword evidence="3" id="KW-0472">Membrane</keyword>
<dbReference type="Gene3D" id="3.40.630.40">
    <property type="entry name" value="Zn-dependent exopeptidases"/>
    <property type="match status" value="1"/>
</dbReference>
<evidence type="ECO:0000256" key="1">
    <source>
        <dbReference type="ARBA" id="ARBA00022801"/>
    </source>
</evidence>
<protein>
    <recommendedName>
        <fullName evidence="4">MurNAc-LAA domain-containing protein</fullName>
    </recommendedName>
</protein>
<dbReference type="SUPFAM" id="SSF53187">
    <property type="entry name" value="Zn-dependent exopeptidases"/>
    <property type="match status" value="1"/>
</dbReference>
<dbReference type="Proteomes" id="UP000003136">
    <property type="component" value="Unassembled WGS sequence"/>
</dbReference>
<feature type="compositionally biased region" description="Basic and acidic residues" evidence="2">
    <location>
        <begin position="88"/>
        <end position="104"/>
    </location>
</feature>
<evidence type="ECO:0000256" key="3">
    <source>
        <dbReference type="SAM" id="Phobius"/>
    </source>
</evidence>
<feature type="transmembrane region" description="Helical" evidence="3">
    <location>
        <begin position="121"/>
        <end position="138"/>
    </location>
</feature>
<feature type="domain" description="MurNAc-LAA" evidence="4">
    <location>
        <begin position="241"/>
        <end position="362"/>
    </location>
</feature>
<dbReference type="EMBL" id="ABVQ01000035">
    <property type="protein sequence ID" value="EEC57778.1"/>
    <property type="molecule type" value="Genomic_DNA"/>
</dbReference>
<reference evidence="5 6" key="1">
    <citation type="submission" date="2008-11" db="EMBL/GenBank/DDBJ databases">
        <title>Draft genome sequence of Bacteroides pectinophilus (ATCC 43243).</title>
        <authorList>
            <person name="Sudarsanam P."/>
            <person name="Ley R."/>
            <person name="Guruge J."/>
            <person name="Turnbaugh P.J."/>
            <person name="Mahowald M."/>
            <person name="Liep D."/>
            <person name="Gordon J."/>
        </authorList>
    </citation>
    <scope>NUCLEOTIDE SEQUENCE [LARGE SCALE GENOMIC DNA]</scope>
    <source>
        <strain evidence="5 6">ATCC 43243</strain>
    </source>
</reference>
<comment type="caution">
    <text evidence="5">The sequence shown here is derived from an EMBL/GenBank/DDBJ whole genome shotgun (WGS) entry which is preliminary data.</text>
</comment>
<evidence type="ECO:0000313" key="5">
    <source>
        <dbReference type="EMBL" id="EEC57778.1"/>
    </source>
</evidence>
<dbReference type="InterPro" id="IPR002508">
    <property type="entry name" value="MurNAc-LAA_cat"/>
</dbReference>
<evidence type="ECO:0000259" key="4">
    <source>
        <dbReference type="SMART" id="SM00646"/>
    </source>
</evidence>
<dbReference type="PANTHER" id="PTHR30404">
    <property type="entry name" value="N-ACETYLMURAMOYL-L-ALANINE AMIDASE"/>
    <property type="match status" value="1"/>
</dbReference>
<proteinExistence type="predicted"/>
<organism evidence="5 6">
    <name type="scientific">[Bacteroides] pectinophilus ATCC 43243</name>
    <dbReference type="NCBI Taxonomy" id="483218"/>
    <lineage>
        <taxon>Bacteria</taxon>
        <taxon>Bacillati</taxon>
        <taxon>Bacillota</taxon>
        <taxon>Clostridia</taxon>
        <taxon>Eubacteriales</taxon>
    </lineage>
</organism>
<accession>B7AQ06</accession>
<dbReference type="GO" id="GO:0030288">
    <property type="term" value="C:outer membrane-bounded periplasmic space"/>
    <property type="evidence" value="ECO:0007669"/>
    <property type="project" value="TreeGrafter"/>
</dbReference>
<dbReference type="eggNOG" id="COG0860">
    <property type="taxonomic scope" value="Bacteria"/>
</dbReference>
<dbReference type="PANTHER" id="PTHR30404:SF0">
    <property type="entry name" value="N-ACETYLMURAMOYL-L-ALANINE AMIDASE AMIC"/>
    <property type="match status" value="1"/>
</dbReference>
<dbReference type="GO" id="GO:0008745">
    <property type="term" value="F:N-acetylmuramoyl-L-alanine amidase activity"/>
    <property type="evidence" value="ECO:0007669"/>
    <property type="project" value="InterPro"/>
</dbReference>
<name>B7AQ06_9FIRM</name>
<keyword evidence="3" id="KW-1133">Transmembrane helix</keyword>
<sequence>MGRKDIDVIDFSHSSGASKRTPRSKSERIDVPGFVDSAHSKKDYGRHAHEADFVLPLISSPEESAWEDNDDGYADGYDDRYGHGDARYERSHRDYRRSNTDRAKSKAKKNKKQVHFRWDKLVLLILVLFIAYCGWTIYHDYHGDNFDAKAAVAPSYEEGLGSDEQTAQTQAAAAGYHKNNKVVCIDPGHGGSDSGAEYKKNYEKTQVLEMAKLVKAQLEADGFTVVLTRDSDKTLTLDERVKIAEEANAGVLVSIHRNFYQDASKGGASQAGGVECWISNTRPSDATQLSNMILVELNKLSLTKNRGVKCGTINNANRNYRINTSRCTSCIVELGFITNSRDDALVTTKKTECAKAIADGIEGYLKSL</sequence>
<dbReference type="SMART" id="SM00646">
    <property type="entry name" value="Ami_3"/>
    <property type="match status" value="1"/>
</dbReference>
<keyword evidence="3" id="KW-0812">Transmembrane</keyword>
<feature type="region of interest" description="Disordered" evidence="2">
    <location>
        <begin position="88"/>
        <end position="108"/>
    </location>
</feature>